<feature type="binding site" evidence="14">
    <location>
        <position position="205"/>
    </location>
    <ligand>
        <name>substrate</name>
    </ligand>
</feature>
<dbReference type="PIRSF" id="PIRSF006769">
    <property type="entry name" value="RibD"/>
    <property type="match status" value="1"/>
</dbReference>
<comment type="catalytic activity">
    <reaction evidence="12">
        <text>5-amino-6-(5-phospho-D-ribitylamino)uracil + NADP(+) = 5-amino-6-(5-phospho-D-ribosylamino)uracil + NADPH + H(+)</text>
        <dbReference type="Rhea" id="RHEA:17845"/>
        <dbReference type="ChEBI" id="CHEBI:15378"/>
        <dbReference type="ChEBI" id="CHEBI:57783"/>
        <dbReference type="ChEBI" id="CHEBI:58349"/>
        <dbReference type="ChEBI" id="CHEBI:58421"/>
        <dbReference type="ChEBI" id="CHEBI:58453"/>
        <dbReference type="EC" id="1.1.1.193"/>
    </reaction>
</comment>
<feature type="binding site" evidence="14">
    <location>
        <position position="197"/>
    </location>
    <ligand>
        <name>NADP(+)</name>
        <dbReference type="ChEBI" id="CHEBI:58349"/>
    </ligand>
</feature>
<comment type="similarity">
    <text evidence="4 12">In the N-terminal section; belongs to the cytidine and deoxycytidylate deaminase family.</text>
</comment>
<evidence type="ECO:0000256" key="2">
    <source>
        <dbReference type="ARBA" id="ARBA00004882"/>
    </source>
</evidence>
<dbReference type="InterPro" id="IPR016192">
    <property type="entry name" value="APOBEC/CMP_deaminase_Zn-bd"/>
</dbReference>
<dbReference type="CDD" id="cd01284">
    <property type="entry name" value="Riboflavin_deaminase-reductase"/>
    <property type="match status" value="1"/>
</dbReference>
<name>A0A6P1QRW3_9FLAO</name>
<dbReference type="InterPro" id="IPR002125">
    <property type="entry name" value="CMP_dCMP_dom"/>
</dbReference>
<evidence type="ECO:0000313" key="16">
    <source>
        <dbReference type="EMBL" id="QHN64405.1"/>
    </source>
</evidence>
<evidence type="ECO:0000313" key="17">
    <source>
        <dbReference type="Proteomes" id="UP000464318"/>
    </source>
</evidence>
<dbReference type="GO" id="GO:0008835">
    <property type="term" value="F:diaminohydroxyphosphoribosylaminopyrimidine deaminase activity"/>
    <property type="evidence" value="ECO:0007669"/>
    <property type="project" value="UniProtKB-EC"/>
</dbReference>
<dbReference type="InterPro" id="IPR004794">
    <property type="entry name" value="Eubact_RibD"/>
</dbReference>
<dbReference type="InterPro" id="IPR002734">
    <property type="entry name" value="RibDG_C"/>
</dbReference>
<dbReference type="InterPro" id="IPR024072">
    <property type="entry name" value="DHFR-like_dom_sf"/>
</dbReference>
<feature type="binding site" evidence="15">
    <location>
        <position position="86"/>
    </location>
    <ligand>
        <name>Zn(2+)</name>
        <dbReference type="ChEBI" id="CHEBI:29105"/>
        <note>catalytic</note>
    </ligand>
</feature>
<feature type="binding site" evidence="15">
    <location>
        <position position="77"/>
    </location>
    <ligand>
        <name>Zn(2+)</name>
        <dbReference type="ChEBI" id="CHEBI:29105"/>
        <note>catalytic</note>
    </ligand>
</feature>
<dbReference type="Gene3D" id="3.40.140.10">
    <property type="entry name" value="Cytidine Deaminase, domain 2"/>
    <property type="match status" value="1"/>
</dbReference>
<keyword evidence="11" id="KW-0511">Multifunctional enzyme</keyword>
<dbReference type="Proteomes" id="UP000464318">
    <property type="component" value="Chromosome"/>
</dbReference>
<evidence type="ECO:0000256" key="7">
    <source>
        <dbReference type="ARBA" id="ARBA00022723"/>
    </source>
</evidence>
<evidence type="ECO:0000256" key="6">
    <source>
        <dbReference type="ARBA" id="ARBA00022619"/>
    </source>
</evidence>
<keyword evidence="8 12" id="KW-0862">Zinc</keyword>
<keyword evidence="6 12" id="KW-0686">Riboflavin biosynthesis</keyword>
<reference evidence="16 17" key="1">
    <citation type="submission" date="2018-04" db="EMBL/GenBank/DDBJ databases">
        <title>Characteristic and Complete Genome Sequencing of A Novel Member of Infective Endocarditis Causative Bacteria: Bergeyella cardium QL-PH.</title>
        <authorList>
            <person name="Pan H."/>
            <person name="Sun E."/>
            <person name="Zhang Y."/>
        </authorList>
    </citation>
    <scope>NUCLEOTIDE SEQUENCE [LARGE SCALE GENOMIC DNA]</scope>
    <source>
        <strain evidence="16 17">HPQL</strain>
    </source>
</reference>
<protein>
    <recommendedName>
        <fullName evidence="12">Riboflavin biosynthesis protein RibD</fullName>
    </recommendedName>
    <domain>
        <recommendedName>
            <fullName evidence="12">Diaminohydroxyphosphoribosylaminopyrimidine deaminase</fullName>
            <shortName evidence="12">DRAP deaminase</shortName>
            <ecNumber evidence="12">3.5.4.26</ecNumber>
        </recommendedName>
        <alternativeName>
            <fullName evidence="12">Riboflavin-specific deaminase</fullName>
        </alternativeName>
    </domain>
    <domain>
        <recommendedName>
            <fullName evidence="12">5-amino-6-(5-phosphoribosylamino)uracil reductase</fullName>
            <ecNumber evidence="12">1.1.1.193</ecNumber>
        </recommendedName>
        <alternativeName>
            <fullName evidence="12">HTP reductase</fullName>
        </alternativeName>
    </domain>
</protein>
<keyword evidence="12 16" id="KW-0378">Hydrolase</keyword>
<proteinExistence type="inferred from homology"/>
<evidence type="ECO:0000256" key="10">
    <source>
        <dbReference type="ARBA" id="ARBA00023002"/>
    </source>
</evidence>
<dbReference type="RefSeq" id="WP_160223586.1">
    <property type="nucleotide sequence ID" value="NZ_CP029149.1"/>
</dbReference>
<dbReference type="GO" id="GO:0008703">
    <property type="term" value="F:5-amino-6-(5-phosphoribosylamino)uracil reductase activity"/>
    <property type="evidence" value="ECO:0007669"/>
    <property type="project" value="UniProtKB-EC"/>
</dbReference>
<comment type="similarity">
    <text evidence="5 12">In the C-terminal section; belongs to the HTP reductase family.</text>
</comment>
<comment type="cofactor">
    <cofactor evidence="12 15">
        <name>Zn(2+)</name>
        <dbReference type="ChEBI" id="CHEBI:29105"/>
    </cofactor>
    <text evidence="12 15">Binds 1 zinc ion.</text>
</comment>
<feature type="binding site" evidence="14">
    <location>
        <position position="156"/>
    </location>
    <ligand>
        <name>NADP(+)</name>
        <dbReference type="ChEBI" id="CHEBI:58349"/>
    </ligand>
</feature>
<dbReference type="Pfam" id="PF00383">
    <property type="entry name" value="dCMP_cyt_deam_1"/>
    <property type="match status" value="1"/>
</dbReference>
<feature type="binding site" evidence="14">
    <location>
        <position position="208"/>
    </location>
    <ligand>
        <name>substrate</name>
    </ligand>
</feature>
<accession>A0A6P1QRW3</accession>
<evidence type="ECO:0000256" key="13">
    <source>
        <dbReference type="PIRSR" id="PIRSR006769-1"/>
    </source>
</evidence>
<evidence type="ECO:0000256" key="9">
    <source>
        <dbReference type="ARBA" id="ARBA00022857"/>
    </source>
</evidence>
<sequence length="343" mass="38927">MKDEDYLRRCIELAQIAQGNTYPNPLVGSVIVHNGKIIGEGFHERAGEPHAEINAIRSVRDKGLLPESTLYVSLEPCSHFGRTPPCAEAIKEIGFKRVVIGAMDINERVNGRGKALLKAAGIEVCSPLLEAECWELNKRFFTYHSKRRPFITLKWASSADGFLDKDYQPFSISNGLSKQWVHRMRSAEQAILVGTQTALGDNPSLTTREVVGRSPIRLLIDLDLKVPRDFNIFNDEAETMVFNSQKEGREDNVLYVRIQNKERLLEEMIEALYQLQIQSVLVEGGGFTLGELISRNLWDEAVVIGNPSLYLDNGTKAPEFNFVPYKEERLRDNLVRFYRNHHP</sequence>
<dbReference type="EMBL" id="CP029149">
    <property type="protein sequence ID" value="QHN64405.1"/>
    <property type="molecule type" value="Genomic_DNA"/>
</dbReference>
<evidence type="ECO:0000256" key="14">
    <source>
        <dbReference type="PIRSR" id="PIRSR006769-2"/>
    </source>
</evidence>
<dbReference type="PROSITE" id="PS00903">
    <property type="entry name" value="CYT_DCMP_DEAMINASES_1"/>
    <property type="match status" value="1"/>
</dbReference>
<dbReference type="SUPFAM" id="SSF53927">
    <property type="entry name" value="Cytidine deaminase-like"/>
    <property type="match status" value="1"/>
</dbReference>
<keyword evidence="10 12" id="KW-0560">Oxidoreductase</keyword>
<feature type="active site" description="Proton donor" evidence="13">
    <location>
        <position position="52"/>
    </location>
</feature>
<organism evidence="16 17">
    <name type="scientific">Bergeyella cardium</name>
    <dbReference type="NCBI Taxonomy" id="1585976"/>
    <lineage>
        <taxon>Bacteria</taxon>
        <taxon>Pseudomonadati</taxon>
        <taxon>Bacteroidota</taxon>
        <taxon>Flavobacteriia</taxon>
        <taxon>Flavobacteriales</taxon>
        <taxon>Weeksellaceae</taxon>
        <taxon>Bergeyella</taxon>
    </lineage>
</organism>
<dbReference type="KEGG" id="bcad:DBX24_00125"/>
<evidence type="ECO:0000256" key="5">
    <source>
        <dbReference type="ARBA" id="ARBA00007417"/>
    </source>
</evidence>
<evidence type="ECO:0000256" key="4">
    <source>
        <dbReference type="ARBA" id="ARBA00005259"/>
    </source>
</evidence>
<comment type="pathway">
    <text evidence="3 12">Cofactor biosynthesis; riboflavin biosynthesis; 5-amino-6-(D-ribitylamino)uracil from GTP: step 3/4.</text>
</comment>
<feature type="binding site" evidence="15">
    <location>
        <position position="50"/>
    </location>
    <ligand>
        <name>Zn(2+)</name>
        <dbReference type="ChEBI" id="CHEBI:29105"/>
        <note>catalytic</note>
    </ligand>
</feature>
<dbReference type="OrthoDB" id="9800865at2"/>
<evidence type="ECO:0000256" key="1">
    <source>
        <dbReference type="ARBA" id="ARBA00002151"/>
    </source>
</evidence>
<keyword evidence="7 12" id="KW-0479">Metal-binding</keyword>
<evidence type="ECO:0000256" key="12">
    <source>
        <dbReference type="PIRNR" id="PIRNR006769"/>
    </source>
</evidence>
<dbReference type="UniPathway" id="UPA00275">
    <property type="reaction ID" value="UER00401"/>
</dbReference>
<dbReference type="PANTHER" id="PTHR38011">
    <property type="entry name" value="DIHYDROFOLATE REDUCTASE FAMILY PROTEIN (AFU_ORTHOLOGUE AFUA_8G06820)"/>
    <property type="match status" value="1"/>
</dbReference>
<dbReference type="InterPro" id="IPR050765">
    <property type="entry name" value="Riboflavin_Biosynth_HTPR"/>
</dbReference>
<dbReference type="PANTHER" id="PTHR38011:SF7">
    <property type="entry name" value="2,5-DIAMINO-6-RIBOSYLAMINO-4(3H)-PYRIMIDINONE 5'-PHOSPHATE REDUCTASE"/>
    <property type="match status" value="1"/>
</dbReference>
<dbReference type="SUPFAM" id="SSF53597">
    <property type="entry name" value="Dihydrofolate reductase-like"/>
    <property type="match status" value="1"/>
</dbReference>
<keyword evidence="17" id="KW-1185">Reference proteome</keyword>
<feature type="binding site" evidence="14">
    <location>
        <position position="283"/>
    </location>
    <ligand>
        <name>substrate</name>
    </ligand>
</feature>
<evidence type="ECO:0000256" key="15">
    <source>
        <dbReference type="PIRSR" id="PIRSR006769-3"/>
    </source>
</evidence>
<evidence type="ECO:0000256" key="8">
    <source>
        <dbReference type="ARBA" id="ARBA00022833"/>
    </source>
</evidence>
<comment type="pathway">
    <text evidence="2 12">Cofactor biosynthesis; riboflavin biosynthesis; 5-amino-6-(D-ribitylamino)uracil from GTP: step 2/4.</text>
</comment>
<dbReference type="EC" id="3.5.4.26" evidence="12"/>
<evidence type="ECO:0000256" key="3">
    <source>
        <dbReference type="ARBA" id="ARBA00004910"/>
    </source>
</evidence>
<dbReference type="Pfam" id="PF01872">
    <property type="entry name" value="RibD_C"/>
    <property type="match status" value="1"/>
</dbReference>
<comment type="catalytic activity">
    <reaction evidence="12">
        <text>2,5-diamino-6-hydroxy-4-(5-phosphoribosylamino)-pyrimidine + H2O + H(+) = 5-amino-6-(5-phospho-D-ribosylamino)uracil + NH4(+)</text>
        <dbReference type="Rhea" id="RHEA:21868"/>
        <dbReference type="ChEBI" id="CHEBI:15377"/>
        <dbReference type="ChEBI" id="CHEBI:15378"/>
        <dbReference type="ChEBI" id="CHEBI:28938"/>
        <dbReference type="ChEBI" id="CHEBI:58453"/>
        <dbReference type="ChEBI" id="CHEBI:58614"/>
        <dbReference type="EC" id="3.5.4.26"/>
    </reaction>
</comment>
<dbReference type="NCBIfam" id="TIGR00326">
    <property type="entry name" value="eubact_ribD"/>
    <property type="match status" value="1"/>
</dbReference>
<dbReference type="PROSITE" id="PS51747">
    <property type="entry name" value="CYT_DCMP_DEAMINASES_2"/>
    <property type="match status" value="1"/>
</dbReference>
<comment type="function">
    <text evidence="1 12">Converts 2,5-diamino-6-(ribosylamino)-4(3h)-pyrimidinone 5'-phosphate into 5-amino-6-(ribosylamino)-2,4(1h,3h)-pyrimidinedione 5'-phosphate.</text>
</comment>
<keyword evidence="9 12" id="KW-0521">NADP</keyword>
<feature type="binding site" evidence="14">
    <location>
        <position position="201"/>
    </location>
    <ligand>
        <name>NADP(+)</name>
        <dbReference type="ChEBI" id="CHEBI:58349"/>
    </ligand>
</feature>
<feature type="binding site" evidence="14">
    <location>
        <position position="185"/>
    </location>
    <ligand>
        <name>substrate</name>
    </ligand>
</feature>
<dbReference type="EC" id="1.1.1.193" evidence="12"/>
<dbReference type="GO" id="GO:0009231">
    <property type="term" value="P:riboflavin biosynthetic process"/>
    <property type="evidence" value="ECO:0007669"/>
    <property type="project" value="UniProtKB-UniPathway"/>
</dbReference>
<gene>
    <name evidence="16" type="primary">ribD</name>
    <name evidence="16" type="ORF">DBX24_00125</name>
</gene>
<dbReference type="InterPro" id="IPR016193">
    <property type="entry name" value="Cytidine_deaminase-like"/>
</dbReference>
<dbReference type="Gene3D" id="3.40.430.10">
    <property type="entry name" value="Dihydrofolate Reductase, subunit A"/>
    <property type="match status" value="1"/>
</dbReference>
<evidence type="ECO:0000256" key="11">
    <source>
        <dbReference type="ARBA" id="ARBA00023268"/>
    </source>
</evidence>
<dbReference type="AlphaFoldDB" id="A0A6P1QRW3"/>
<dbReference type="GO" id="GO:0008270">
    <property type="term" value="F:zinc ion binding"/>
    <property type="evidence" value="ECO:0007669"/>
    <property type="project" value="InterPro"/>
</dbReference>